<reference evidence="2 3" key="1">
    <citation type="submission" date="2019-10" db="EMBL/GenBank/DDBJ databases">
        <title>Dictyobacter vulcani sp. nov., within the class Ktedonobacteria, isolated from soil of volcanic Mt. Zao.</title>
        <authorList>
            <person name="Zheng Y."/>
            <person name="Wang C.M."/>
            <person name="Sakai Y."/>
            <person name="Abe K."/>
            <person name="Yokota A."/>
            <person name="Yabe S."/>
        </authorList>
    </citation>
    <scope>NUCLEOTIDE SEQUENCE [LARGE SCALE GENOMIC DNA]</scope>
    <source>
        <strain evidence="2 3">W12</strain>
    </source>
</reference>
<dbReference type="Proteomes" id="UP000326912">
    <property type="component" value="Unassembled WGS sequence"/>
</dbReference>
<proteinExistence type="predicted"/>
<dbReference type="EMBL" id="BKZW01000003">
    <property type="protein sequence ID" value="GER91247.1"/>
    <property type="molecule type" value="Genomic_DNA"/>
</dbReference>
<sequence length="113" mass="12705">MPYIVYLLFIDGEVAGYVSSYQDKEPGKPEVTYWIGKSYWGKGVATRGLTAFLLHYTVRPIYARAAKDNIASLRVLEKCGFIRVGENRDFASGRGQETEELILQLPLRGMLGI</sequence>
<keyword evidence="3" id="KW-1185">Reference proteome</keyword>
<evidence type="ECO:0000313" key="3">
    <source>
        <dbReference type="Proteomes" id="UP000326912"/>
    </source>
</evidence>
<dbReference type="InterPro" id="IPR016181">
    <property type="entry name" value="Acyl_CoA_acyltransferase"/>
</dbReference>
<dbReference type="AlphaFoldDB" id="A0A5J4KXI0"/>
<dbReference type="GO" id="GO:0016747">
    <property type="term" value="F:acyltransferase activity, transferring groups other than amino-acyl groups"/>
    <property type="evidence" value="ECO:0007669"/>
    <property type="project" value="InterPro"/>
</dbReference>
<dbReference type="Pfam" id="PF13302">
    <property type="entry name" value="Acetyltransf_3"/>
    <property type="match status" value="1"/>
</dbReference>
<evidence type="ECO:0000313" key="2">
    <source>
        <dbReference type="EMBL" id="GER91247.1"/>
    </source>
</evidence>
<dbReference type="RefSeq" id="WP_233097916.1">
    <property type="nucleotide sequence ID" value="NZ_BKZW01000003.1"/>
</dbReference>
<dbReference type="Gene3D" id="3.40.630.30">
    <property type="match status" value="1"/>
</dbReference>
<name>A0A5J4KXI0_9CHLR</name>
<comment type="caution">
    <text evidence="2">The sequence shown here is derived from an EMBL/GenBank/DDBJ whole genome shotgun (WGS) entry which is preliminary data.</text>
</comment>
<accession>A0A5J4KXI0</accession>
<dbReference type="PANTHER" id="PTHR43328">
    <property type="entry name" value="ACETYLTRANSFERASE-RELATED"/>
    <property type="match status" value="1"/>
</dbReference>
<organism evidence="2 3">
    <name type="scientific">Dictyobacter vulcani</name>
    <dbReference type="NCBI Taxonomy" id="2607529"/>
    <lineage>
        <taxon>Bacteria</taxon>
        <taxon>Bacillati</taxon>
        <taxon>Chloroflexota</taxon>
        <taxon>Ktedonobacteria</taxon>
        <taxon>Ktedonobacterales</taxon>
        <taxon>Dictyobacteraceae</taxon>
        <taxon>Dictyobacter</taxon>
    </lineage>
</organism>
<feature type="domain" description="N-acetyltransferase" evidence="1">
    <location>
        <begin position="1"/>
        <end position="108"/>
    </location>
</feature>
<evidence type="ECO:0000259" key="1">
    <source>
        <dbReference type="PROSITE" id="PS51186"/>
    </source>
</evidence>
<dbReference type="PROSITE" id="PS51186">
    <property type="entry name" value="GNAT"/>
    <property type="match status" value="1"/>
</dbReference>
<dbReference type="InterPro" id="IPR000182">
    <property type="entry name" value="GNAT_dom"/>
</dbReference>
<dbReference type="PANTHER" id="PTHR43328:SF1">
    <property type="entry name" value="N-ACETYLTRANSFERASE DOMAIN-CONTAINING PROTEIN"/>
    <property type="match status" value="1"/>
</dbReference>
<protein>
    <recommendedName>
        <fullName evidence="1">N-acetyltransferase domain-containing protein</fullName>
    </recommendedName>
</protein>
<dbReference type="SUPFAM" id="SSF55729">
    <property type="entry name" value="Acyl-CoA N-acyltransferases (Nat)"/>
    <property type="match status" value="1"/>
</dbReference>
<gene>
    <name evidence="2" type="ORF">KDW_54090</name>
</gene>